<feature type="compositionally biased region" description="Polar residues" evidence="1">
    <location>
        <begin position="204"/>
        <end position="218"/>
    </location>
</feature>
<keyword evidence="3" id="KW-1185">Reference proteome</keyword>
<name>A0A1L0DI46_9ASCO</name>
<evidence type="ECO:0000313" key="3">
    <source>
        <dbReference type="Proteomes" id="UP000182334"/>
    </source>
</evidence>
<sequence>MTLTPDTCAMRWEESIFDLTFLQDYPLLKSSTYDQETLVSMIKDMDHSYEPNSPLPPGTILMYSTEQSLQLDRPGVVGTVGPLVGIQSDHRNSFHVHCAIRNTVRKEFKLEDNYRRLISGGLLTLPRDKKRRNPTDCDWKPESIYKTYVDCKPEFFEKSDYQDHIPTSSCFGKINMRIPKAWSRGPNRPNRPKRRRTRKRNTSSEESNTRLSSLADQEENTQYIETSFNSQFPTITDPLAFEFLFP</sequence>
<dbReference type="EMBL" id="LT635760">
    <property type="protein sequence ID" value="SGZ56204.1"/>
    <property type="molecule type" value="Genomic_DNA"/>
</dbReference>
<evidence type="ECO:0000313" key="2">
    <source>
        <dbReference type="EMBL" id="SGZ56204.1"/>
    </source>
</evidence>
<protein>
    <submittedName>
        <fullName evidence="2">CIC11C00000000736</fullName>
    </submittedName>
</protein>
<dbReference type="AlphaFoldDB" id="A0A1L0DI46"/>
<organism evidence="2 3">
    <name type="scientific">Sungouiella intermedia</name>
    <dbReference type="NCBI Taxonomy" id="45354"/>
    <lineage>
        <taxon>Eukaryota</taxon>
        <taxon>Fungi</taxon>
        <taxon>Dikarya</taxon>
        <taxon>Ascomycota</taxon>
        <taxon>Saccharomycotina</taxon>
        <taxon>Pichiomycetes</taxon>
        <taxon>Metschnikowiaceae</taxon>
        <taxon>Sungouiella</taxon>
    </lineage>
</organism>
<dbReference type="STRING" id="45354.A0A1L0DI46"/>
<gene>
    <name evidence="2" type="ORF">SAMEA4029010_CIC11G00000000736</name>
</gene>
<dbReference type="OrthoDB" id="4096135at2759"/>
<reference evidence="2 3" key="1">
    <citation type="submission" date="2016-10" db="EMBL/GenBank/DDBJ databases">
        <authorList>
            <person name="de Groot N.N."/>
        </authorList>
    </citation>
    <scope>NUCLEOTIDE SEQUENCE [LARGE SCALE GENOMIC DNA]</scope>
    <source>
        <strain evidence="2 3">CBS 141442</strain>
    </source>
</reference>
<accession>A0A1L0DI46</accession>
<feature type="region of interest" description="Disordered" evidence="1">
    <location>
        <begin position="180"/>
        <end position="218"/>
    </location>
</feature>
<dbReference type="Proteomes" id="UP000182334">
    <property type="component" value="Chromosome V"/>
</dbReference>
<feature type="compositionally biased region" description="Basic residues" evidence="1">
    <location>
        <begin position="190"/>
        <end position="201"/>
    </location>
</feature>
<evidence type="ECO:0000256" key="1">
    <source>
        <dbReference type="SAM" id="MobiDB-lite"/>
    </source>
</evidence>
<proteinExistence type="predicted"/>